<keyword evidence="6" id="KW-1185">Reference proteome</keyword>
<dbReference type="OrthoDB" id="9795573at2"/>
<dbReference type="InterPro" id="IPR050808">
    <property type="entry name" value="Phage_Integrase"/>
</dbReference>
<dbReference type="Pfam" id="PF13356">
    <property type="entry name" value="Arm-DNA-bind_3"/>
    <property type="match status" value="1"/>
</dbReference>
<dbReference type="Pfam" id="PF00589">
    <property type="entry name" value="Phage_integrase"/>
    <property type="match status" value="1"/>
</dbReference>
<dbReference type="RefSeq" id="WP_133321215.1">
    <property type="nucleotide sequence ID" value="NZ_SMTF01000003.1"/>
</dbReference>
<gene>
    <name evidence="5" type="ORF">E2F46_06185</name>
</gene>
<dbReference type="InterPro" id="IPR025166">
    <property type="entry name" value="Integrase_DNA_bind_dom"/>
</dbReference>
<dbReference type="InterPro" id="IPR002104">
    <property type="entry name" value="Integrase_catalytic"/>
</dbReference>
<evidence type="ECO:0000256" key="3">
    <source>
        <dbReference type="ARBA" id="ARBA00023172"/>
    </source>
</evidence>
<dbReference type="PROSITE" id="PS51898">
    <property type="entry name" value="TYR_RECOMBINASE"/>
    <property type="match status" value="1"/>
</dbReference>
<dbReference type="Gene3D" id="1.10.443.10">
    <property type="entry name" value="Intergrase catalytic core"/>
    <property type="match status" value="1"/>
</dbReference>
<comment type="similarity">
    <text evidence="1">Belongs to the 'phage' integrase family.</text>
</comment>
<dbReference type="SUPFAM" id="SSF56349">
    <property type="entry name" value="DNA breaking-rejoining enzymes"/>
    <property type="match status" value="1"/>
</dbReference>
<dbReference type="EMBL" id="SMTF01000003">
    <property type="protein sequence ID" value="TDK26183.1"/>
    <property type="molecule type" value="Genomic_DNA"/>
</dbReference>
<feature type="domain" description="Tyr recombinase" evidence="4">
    <location>
        <begin position="260"/>
        <end position="447"/>
    </location>
</feature>
<dbReference type="Gene3D" id="3.30.160.390">
    <property type="entry name" value="Integrase, DNA-binding domain"/>
    <property type="match status" value="1"/>
</dbReference>
<dbReference type="PANTHER" id="PTHR30629">
    <property type="entry name" value="PROPHAGE INTEGRASE"/>
    <property type="match status" value="1"/>
</dbReference>
<reference evidence="5 6" key="1">
    <citation type="submission" date="2019-03" db="EMBL/GenBank/DDBJ databases">
        <title>Luteimonas zhaokaii sp.nov., isolated from the rectal contents of Plateau pika in Yushu, Qinghai Province, China.</title>
        <authorList>
            <person name="Zhang G."/>
        </authorList>
    </citation>
    <scope>NUCLEOTIDE SEQUENCE [LARGE SCALE GENOMIC DNA]</scope>
    <source>
        <strain evidence="5 6">B9</strain>
    </source>
</reference>
<dbReference type="InterPro" id="IPR038488">
    <property type="entry name" value="Integrase_DNA-bd_sf"/>
</dbReference>
<sequence length="501" mass="55988">MGAVRIRLNKDILQGLSFADRVIAVDKAGKAITQATPPTMSDWIVRDSVVRGMGVRVSPGAASYFVQRKMGGSTSIKRTLGKVSDITLDLARRRAQEWLGMMASGKDPLVEKQASQRASTAQRKRDRQSMRVVYADYMTAKSGSGGEEGVQLGKASTATDRSKVAKWMDTSPLWAVSLHALTVDDLEKTFDPLFNAALSEKAKKPAWGPKKRSLSSAWKIWRYTKAAYNNALAKEGVASRRGVSPFAALETTRNWPKPKTRTTYLDTSKATGQAWLAQLVAMRDHERPEVGVAADYLICLLLWGARKEEIERLQWRDIDFAEDIVVLREENTKSGRAHYLPLTPWARTILEERRAKNRAWERDGDWVFPSRHHGKHIANFRGVLLELKKETGLWITAHDLRRTFATETAIQTQNILLVSAALNHSSGASTTRGYIRNIANMLRPVFEVREIELRRTAGLEIEAPEDPFADLEAFLARAKRSPTSRKAVATKIPMILGLLAT</sequence>
<evidence type="ECO:0000313" key="6">
    <source>
        <dbReference type="Proteomes" id="UP000294796"/>
    </source>
</evidence>
<evidence type="ECO:0000256" key="2">
    <source>
        <dbReference type="ARBA" id="ARBA00022908"/>
    </source>
</evidence>
<organism evidence="5 6">
    <name type="scientific">Luteimonas aestuarii</name>
    <dbReference type="NCBI Taxonomy" id="453837"/>
    <lineage>
        <taxon>Bacteria</taxon>
        <taxon>Pseudomonadati</taxon>
        <taxon>Pseudomonadota</taxon>
        <taxon>Gammaproteobacteria</taxon>
        <taxon>Lysobacterales</taxon>
        <taxon>Lysobacteraceae</taxon>
        <taxon>Luteimonas</taxon>
    </lineage>
</organism>
<keyword evidence="2" id="KW-0229">DNA integration</keyword>
<protein>
    <submittedName>
        <fullName evidence="5">DUF4102 domain-containing protein</fullName>
    </submittedName>
</protein>
<dbReference type="GO" id="GO:0003677">
    <property type="term" value="F:DNA binding"/>
    <property type="evidence" value="ECO:0007669"/>
    <property type="project" value="InterPro"/>
</dbReference>
<dbReference type="GO" id="GO:0015074">
    <property type="term" value="P:DNA integration"/>
    <property type="evidence" value="ECO:0007669"/>
    <property type="project" value="UniProtKB-KW"/>
</dbReference>
<name>A0A4R5TYB2_9GAMM</name>
<evidence type="ECO:0000313" key="5">
    <source>
        <dbReference type="EMBL" id="TDK26183.1"/>
    </source>
</evidence>
<accession>A0A4R5TYB2</accession>
<evidence type="ECO:0000259" key="4">
    <source>
        <dbReference type="PROSITE" id="PS51898"/>
    </source>
</evidence>
<dbReference type="InterPro" id="IPR013762">
    <property type="entry name" value="Integrase-like_cat_sf"/>
</dbReference>
<comment type="caution">
    <text evidence="5">The sequence shown here is derived from an EMBL/GenBank/DDBJ whole genome shotgun (WGS) entry which is preliminary data.</text>
</comment>
<dbReference type="GO" id="GO:0006310">
    <property type="term" value="P:DNA recombination"/>
    <property type="evidence" value="ECO:0007669"/>
    <property type="project" value="UniProtKB-KW"/>
</dbReference>
<dbReference type="InterPro" id="IPR011010">
    <property type="entry name" value="DNA_brk_join_enz"/>
</dbReference>
<evidence type="ECO:0000256" key="1">
    <source>
        <dbReference type="ARBA" id="ARBA00008857"/>
    </source>
</evidence>
<dbReference type="PANTHER" id="PTHR30629:SF2">
    <property type="entry name" value="PROPHAGE INTEGRASE INTS-RELATED"/>
    <property type="match status" value="1"/>
</dbReference>
<dbReference type="AlphaFoldDB" id="A0A4R5TYB2"/>
<keyword evidence="3" id="KW-0233">DNA recombination</keyword>
<proteinExistence type="inferred from homology"/>
<dbReference type="Proteomes" id="UP000294796">
    <property type="component" value="Unassembled WGS sequence"/>
</dbReference>